<dbReference type="SMART" id="SM00062">
    <property type="entry name" value="PBPb"/>
    <property type="match status" value="1"/>
</dbReference>
<dbReference type="EMBL" id="AP022822">
    <property type="protein sequence ID" value="BCA84865.1"/>
    <property type="molecule type" value="Genomic_DNA"/>
</dbReference>
<feature type="signal peptide" evidence="2">
    <location>
        <begin position="1"/>
        <end position="20"/>
    </location>
</feature>
<dbReference type="PROSITE" id="PS51257">
    <property type="entry name" value="PROKAR_LIPOPROTEIN"/>
    <property type="match status" value="1"/>
</dbReference>
<evidence type="ECO:0000313" key="4">
    <source>
        <dbReference type="EMBL" id="BCA84865.1"/>
    </source>
</evidence>
<proteinExistence type="predicted"/>
<protein>
    <submittedName>
        <fullName evidence="4">Glutamine ABC transporter substrate-binding protein</fullName>
    </submittedName>
</protein>
<dbReference type="RefSeq" id="WP_173102241.1">
    <property type="nucleotide sequence ID" value="NZ_AP022822.1"/>
</dbReference>
<dbReference type="CDD" id="cd00996">
    <property type="entry name" value="PBP2_AatB_like"/>
    <property type="match status" value="1"/>
</dbReference>
<dbReference type="SUPFAM" id="SSF53850">
    <property type="entry name" value="Periplasmic binding protein-like II"/>
    <property type="match status" value="1"/>
</dbReference>
<evidence type="ECO:0000256" key="2">
    <source>
        <dbReference type="SAM" id="SignalP"/>
    </source>
</evidence>
<keyword evidence="1 2" id="KW-0732">Signal</keyword>
<dbReference type="AlphaFoldDB" id="A0A679IHW7"/>
<sequence>MKLRKLGVLMTVVGSIGLLAACGNKAENSKTKTNEIPKEVVMGLDDTFVPMGFKDKDGKLVGFDIDLATAVFKETGQKVKFQSIDWSMKETELDNGTIDVIWNGYSKTDEREKKVLFSDTYMENDQVLVTPKKSKLTTFKDMKGKILGAQEGSSGYDLFTKQPEVLKDIVADNDAVLYASFNEAFIDLENGRIDGLLIDKVYADYYLTQKKQLDNYNIIKGPFENEDYAIGVRKNDQALVEKINAALKTLKDNGEFKKISEKWFGEDVSPK</sequence>
<reference evidence="4 5" key="1">
    <citation type="submission" date="2020-02" db="EMBL/GenBank/DDBJ databases">
        <title>Characterization of vanA genotype vancomycin-resistant Enterococcus saigonensis VE80.</title>
        <authorList>
            <person name="Harada T."/>
            <person name="Motooka D."/>
            <person name="Nakamura S."/>
            <person name="Yamamoto Y."/>
            <person name="Kawahara R."/>
            <person name="Kawatsu K."/>
        </authorList>
    </citation>
    <scope>NUCLEOTIDE SEQUENCE [LARGE SCALE GENOMIC DNA]</scope>
    <source>
        <strain evidence="4 5">VE80</strain>
    </source>
</reference>
<dbReference type="InterPro" id="IPR001638">
    <property type="entry name" value="Solute-binding_3/MltF_N"/>
</dbReference>
<evidence type="ECO:0000313" key="5">
    <source>
        <dbReference type="Proteomes" id="UP000502998"/>
    </source>
</evidence>
<evidence type="ECO:0000259" key="3">
    <source>
        <dbReference type="SMART" id="SM00062"/>
    </source>
</evidence>
<dbReference type="KEGG" id="esg:EsVE80_03880"/>
<feature type="chain" id="PRO_5038558570" evidence="2">
    <location>
        <begin position="21"/>
        <end position="271"/>
    </location>
</feature>
<dbReference type="PANTHER" id="PTHR35936">
    <property type="entry name" value="MEMBRANE-BOUND LYTIC MUREIN TRANSGLYCOSYLASE F"/>
    <property type="match status" value="1"/>
</dbReference>
<dbReference type="Gene3D" id="3.40.190.10">
    <property type="entry name" value="Periplasmic binding protein-like II"/>
    <property type="match status" value="2"/>
</dbReference>
<organism evidence="4 5">
    <name type="scientific">Enterococcus saigonensis</name>
    <dbReference type="NCBI Taxonomy" id="1805431"/>
    <lineage>
        <taxon>Bacteria</taxon>
        <taxon>Bacillati</taxon>
        <taxon>Bacillota</taxon>
        <taxon>Bacilli</taxon>
        <taxon>Lactobacillales</taxon>
        <taxon>Enterococcaceae</taxon>
        <taxon>Enterococcus</taxon>
    </lineage>
</organism>
<gene>
    <name evidence="4" type="primary">aatB</name>
    <name evidence="4" type="ORF">EsVE80_03880</name>
</gene>
<dbReference type="PANTHER" id="PTHR35936:SF34">
    <property type="entry name" value="ABC TRANSPORTER EXTRACELLULAR-BINDING PROTEIN YCKB-RELATED"/>
    <property type="match status" value="1"/>
</dbReference>
<accession>A0A679IHW7</accession>
<keyword evidence="5" id="KW-1185">Reference proteome</keyword>
<name>A0A679IHW7_9ENTE</name>
<dbReference type="Pfam" id="PF00497">
    <property type="entry name" value="SBP_bac_3"/>
    <property type="match status" value="1"/>
</dbReference>
<evidence type="ECO:0000256" key="1">
    <source>
        <dbReference type="ARBA" id="ARBA00022729"/>
    </source>
</evidence>
<feature type="domain" description="Solute-binding protein family 3/N-terminal" evidence="3">
    <location>
        <begin position="39"/>
        <end position="267"/>
    </location>
</feature>
<dbReference type="Proteomes" id="UP000502998">
    <property type="component" value="Chromosome"/>
</dbReference>